<dbReference type="EMBL" id="AP006878">
    <property type="protein sequence ID" value="BAD84250.1"/>
    <property type="molecule type" value="Genomic_DNA"/>
</dbReference>
<dbReference type="AlphaFoldDB" id="Q5JEG4"/>
<accession>Q5JEG4</accession>
<organism evidence="2 3">
    <name type="scientific">Thermococcus kodakarensis (strain ATCC BAA-918 / JCM 12380 / KOD1)</name>
    <name type="common">Pyrococcus kodakaraensis (strain KOD1)</name>
    <dbReference type="NCBI Taxonomy" id="69014"/>
    <lineage>
        <taxon>Archaea</taxon>
        <taxon>Methanobacteriati</taxon>
        <taxon>Methanobacteriota</taxon>
        <taxon>Thermococci</taxon>
        <taxon>Thermococcales</taxon>
        <taxon>Thermococcaceae</taxon>
        <taxon>Thermococcus</taxon>
    </lineage>
</organism>
<dbReference type="GeneID" id="78446563"/>
<dbReference type="PANTHER" id="PTHR35902">
    <property type="entry name" value="S-LAYER DOMAIN-LIKE PROTEIN-RELATED"/>
    <property type="match status" value="1"/>
</dbReference>
<dbReference type="PATRIC" id="fig|69014.16.peg.62"/>
<reference evidence="2 3" key="1">
    <citation type="journal article" date="2005" name="Genome Res.">
        <title>Complete genome sequence of the hyperthermophilic archaeon Thermococcus kodakaraensis KOD1 and comparison with Pyrococcus genomes.</title>
        <authorList>
            <person name="Fukui T."/>
            <person name="Atomi H."/>
            <person name="Kanai T."/>
            <person name="Matsumi R."/>
            <person name="Fujiwara S."/>
            <person name="Imanaka T."/>
        </authorList>
    </citation>
    <scope>NUCLEOTIDE SEQUENCE [LARGE SCALE GENOMIC DNA]</scope>
    <source>
        <strain evidence="3">ATCC BAA-918 / JCM 12380 / KOD1</strain>
    </source>
</reference>
<gene>
    <name evidence="2" type="ordered locus">TK0061</name>
</gene>
<dbReference type="InterPro" id="IPR038765">
    <property type="entry name" value="Papain-like_cys_pep_sf"/>
</dbReference>
<dbReference type="RefSeq" id="WP_011249016.1">
    <property type="nucleotide sequence ID" value="NC_006624.1"/>
</dbReference>
<dbReference type="InParanoid" id="Q5JEG4"/>
<evidence type="ECO:0000313" key="2">
    <source>
        <dbReference type="EMBL" id="BAD84250.1"/>
    </source>
</evidence>
<protein>
    <recommendedName>
        <fullName evidence="1">Transglutaminase-like domain-containing protein</fullName>
    </recommendedName>
</protein>
<dbReference type="PANTHER" id="PTHR35902:SF6">
    <property type="entry name" value="CONSERVED WITHIN P. AEROPHILUM"/>
    <property type="match status" value="1"/>
</dbReference>
<evidence type="ECO:0000259" key="1">
    <source>
        <dbReference type="SMART" id="SM00460"/>
    </source>
</evidence>
<dbReference type="HOGENOM" id="CLU_513539_0_0_2"/>
<dbReference type="Pfam" id="PF01841">
    <property type="entry name" value="Transglut_core"/>
    <property type="match status" value="1"/>
</dbReference>
<dbReference type="EnsemblBacteria" id="BAD84250">
    <property type="protein sequence ID" value="BAD84250"/>
    <property type="gene ID" value="TK0061"/>
</dbReference>
<dbReference type="eggNOG" id="arCOG02168">
    <property type="taxonomic scope" value="Archaea"/>
</dbReference>
<dbReference type="Proteomes" id="UP000000536">
    <property type="component" value="Chromosome"/>
</dbReference>
<dbReference type="STRING" id="69014.TK0061"/>
<dbReference type="SUPFAM" id="SSF54001">
    <property type="entry name" value="Cysteine proteinases"/>
    <property type="match status" value="1"/>
</dbReference>
<dbReference type="OrthoDB" id="85899at2157"/>
<dbReference type="InterPro" id="IPR002931">
    <property type="entry name" value="Transglutaminase-like"/>
</dbReference>
<evidence type="ECO:0000313" key="3">
    <source>
        <dbReference type="Proteomes" id="UP000000536"/>
    </source>
</evidence>
<feature type="domain" description="Transglutaminase-like" evidence="1">
    <location>
        <begin position="333"/>
        <end position="391"/>
    </location>
</feature>
<dbReference type="PhylomeDB" id="Q5JEG4"/>
<dbReference type="PROSITE" id="PS51257">
    <property type="entry name" value="PROKAR_LIPOPROTEIN"/>
    <property type="match status" value="1"/>
</dbReference>
<dbReference type="SMART" id="SM00460">
    <property type="entry name" value="TGc"/>
    <property type="match status" value="1"/>
</dbReference>
<dbReference type="KEGG" id="tko:TK0061"/>
<keyword evidence="3" id="KW-1185">Reference proteome</keyword>
<dbReference type="Gene3D" id="3.10.620.30">
    <property type="match status" value="1"/>
</dbReference>
<sequence length="532" mass="60692">MRWRKRAVLPMAVVLLVVASGCLFKPPAQVTFSVDKTSVYPGGIFHIIVTINNTGKVGITGVTLVLSRDDFRILQEPEFPKVLKVGEATQLIWVVQAPEKPGIYSLQVSLEIKDELKRTWTGFYGNFRITVTKQNLVPAKIGLEVNASKEVRGGEVVQVVLKVRNEYESPIKIFDVKISPLPGMEIRPVSQLPITIDPHDQAILKYNISTPYAYREGFVSVIVHYTLGTSRGTSITSFPLKVIWKPWEASREDLLRAYGEYYNILRENRIVDGYWEDKFNSTSAFEASFFKPIATAIVENASSEYDAALKLYQWINALYPLSENTTTLDPGRIFRKEAISPTEEQILLTAFLRSLNIPARVVSLFDGDDCTLRPITEFYTADGWYIVDVKHSFIGTLDEYIASPYFPRIYQTISQENYRIVAQMPEDAYLHEHEDVTADFTVNLDSRIYGIIRKRLHPQLVSKLDMVLAGLSEEERLYALFLFASAPNDELNIVLSTKDVDTIQKTIKALYEFYWDVPWKDDFSAYWEILRG</sequence>
<proteinExistence type="predicted"/>
<name>Q5JEG4_THEKO</name>